<organism evidence="3 4">
    <name type="scientific">Prescottella agglutinans</name>
    <dbReference type="NCBI Taxonomy" id="1644129"/>
    <lineage>
        <taxon>Bacteria</taxon>
        <taxon>Bacillati</taxon>
        <taxon>Actinomycetota</taxon>
        <taxon>Actinomycetes</taxon>
        <taxon>Mycobacteriales</taxon>
        <taxon>Nocardiaceae</taxon>
        <taxon>Prescottella</taxon>
    </lineage>
</organism>
<reference evidence="3 4" key="1">
    <citation type="submission" date="2018-11" db="EMBL/GenBank/DDBJ databases">
        <title>Rhodococcus spongicola sp. nov. and Rhodococcus xishaensis sp. nov. from marine sponges.</title>
        <authorList>
            <person name="Li L."/>
            <person name="Lin H.W."/>
        </authorList>
    </citation>
    <scope>NUCLEOTIDE SEQUENCE [LARGE SCALE GENOMIC DNA]</scope>
    <source>
        <strain evidence="3 4">CCTCC AB2014297</strain>
    </source>
</reference>
<evidence type="ECO:0000313" key="3">
    <source>
        <dbReference type="EMBL" id="RVW09700.1"/>
    </source>
</evidence>
<dbReference type="EMBL" id="RKLP01000004">
    <property type="protein sequence ID" value="RVW09700.1"/>
    <property type="molecule type" value="Genomic_DNA"/>
</dbReference>
<feature type="transmembrane region" description="Helical" evidence="2">
    <location>
        <begin position="94"/>
        <end position="112"/>
    </location>
</feature>
<evidence type="ECO:0000256" key="2">
    <source>
        <dbReference type="SAM" id="Phobius"/>
    </source>
</evidence>
<comment type="caution">
    <text evidence="3">The sequence shown here is derived from an EMBL/GenBank/DDBJ whole genome shotgun (WGS) entry which is preliminary data.</text>
</comment>
<feature type="transmembrane region" description="Helical" evidence="2">
    <location>
        <begin position="46"/>
        <end position="65"/>
    </location>
</feature>
<sequence>MQRMSERGAAAGDENRPAGNGSDPMAEYQKDFEAAEKKIAGEIDPGMRAVVVAVCVLVLLLSFTLPHAGSANGWDVLVYAQPAVDEHIKLPSRIFVWLALVFGGVFSILALVTRRWVLAWIALAGTAVSAVFGMLAVWSRQTLPLAEAGGAGPGLGLILGWITVIVLTFHWIKVVWSRTAMQLAAEEDRRRAAEEDPERGDWTV</sequence>
<feature type="transmembrane region" description="Helical" evidence="2">
    <location>
        <begin position="150"/>
        <end position="172"/>
    </location>
</feature>
<dbReference type="AlphaFoldDB" id="A0A3S3EAT7"/>
<evidence type="ECO:0000256" key="1">
    <source>
        <dbReference type="SAM" id="MobiDB-lite"/>
    </source>
</evidence>
<gene>
    <name evidence="3" type="ORF">EGT67_09565</name>
</gene>
<keyword evidence="2" id="KW-1133">Transmembrane helix</keyword>
<proteinExistence type="predicted"/>
<protein>
    <recommendedName>
        <fullName evidence="5">Transmembrane protein</fullName>
    </recommendedName>
</protein>
<evidence type="ECO:0008006" key="5">
    <source>
        <dbReference type="Google" id="ProtNLM"/>
    </source>
</evidence>
<evidence type="ECO:0000313" key="4">
    <source>
        <dbReference type="Proteomes" id="UP000286208"/>
    </source>
</evidence>
<keyword evidence="2" id="KW-0472">Membrane</keyword>
<accession>A0A3S3EAT7</accession>
<feature type="region of interest" description="Disordered" evidence="1">
    <location>
        <begin position="1"/>
        <end position="25"/>
    </location>
</feature>
<dbReference type="OrthoDB" id="4773013at2"/>
<keyword evidence="2" id="KW-0812">Transmembrane</keyword>
<keyword evidence="4" id="KW-1185">Reference proteome</keyword>
<dbReference type="Proteomes" id="UP000286208">
    <property type="component" value="Unassembled WGS sequence"/>
</dbReference>
<feature type="transmembrane region" description="Helical" evidence="2">
    <location>
        <begin position="117"/>
        <end position="138"/>
    </location>
</feature>
<name>A0A3S3EAT7_9NOCA</name>